<dbReference type="PANTHER" id="PTHR37984">
    <property type="entry name" value="PROTEIN CBG26694"/>
    <property type="match status" value="1"/>
</dbReference>
<sequence>MVEEEVPDLTRIPLEYHKFKDVFSKRKADTLLEHQPYDLKITLEEGKVPPLGPIYSLSQVELNTLHKCEFHATSVKYLGYILSSEGLTMAESKVKAILDWLEPRKVQDIQLFLRVTNFYHQFIHNYSDIILPLTRLTCKGVLWNFDQCCWDSFNVLKKAFTTAPVLHHWEPNCQITVKTDTSDYAIAGILSIITESRELHPIAFHSQTLSGVELNYNTHDKELLTIFKCFKTWHHYIKGSGTLIDIVTNHKNLEYFSATKLLTHHQAHWSGFLSQFNLVIHLCPGKLSAKLDMLT</sequence>
<reference evidence="3" key="1">
    <citation type="submission" date="2014-01" db="EMBL/GenBank/DDBJ databases">
        <title>The genome of the white-rot fungus Pycnoporus cinnabarinus: a basidiomycete model with a versatile arsenal for lignocellulosic biomass breakdown.</title>
        <authorList>
            <person name="Levasseur A."/>
            <person name="Lomascolo A."/>
            <person name="Ruiz-Duenas F.J."/>
            <person name="Uzan E."/>
            <person name="Piumi F."/>
            <person name="Kues U."/>
            <person name="Ram A.F.J."/>
            <person name="Murat C."/>
            <person name="Haon M."/>
            <person name="Benoit I."/>
            <person name="Arfi Y."/>
            <person name="Chevret D."/>
            <person name="Drula E."/>
            <person name="Kwon M.J."/>
            <person name="Gouret P."/>
            <person name="Lesage-Meessen L."/>
            <person name="Lombard V."/>
            <person name="Mariette J."/>
            <person name="Noirot C."/>
            <person name="Park J."/>
            <person name="Patyshakuliyeva A."/>
            <person name="Wieneger R.A.B."/>
            <person name="Wosten H.A.B."/>
            <person name="Martin F."/>
            <person name="Coutinho P.M."/>
            <person name="de Vries R."/>
            <person name="Martinez A.T."/>
            <person name="Klopp C."/>
            <person name="Pontarotti P."/>
            <person name="Henrissat B."/>
            <person name="Record E."/>
        </authorList>
    </citation>
    <scope>NUCLEOTIDE SEQUENCE [LARGE SCALE GENOMIC DNA]</scope>
    <source>
        <strain evidence="3">BRFM137</strain>
    </source>
</reference>
<dbReference type="Gene3D" id="3.30.70.270">
    <property type="match status" value="1"/>
</dbReference>
<evidence type="ECO:0000313" key="4">
    <source>
        <dbReference type="Proteomes" id="UP000029665"/>
    </source>
</evidence>
<dbReference type="SUPFAM" id="SSF56672">
    <property type="entry name" value="DNA/RNA polymerases"/>
    <property type="match status" value="1"/>
</dbReference>
<evidence type="ECO:0000313" key="3">
    <source>
        <dbReference type="EMBL" id="CDO76910.1"/>
    </source>
</evidence>
<dbReference type="STRING" id="5643.A0A060SRC4"/>
<dbReference type="CDD" id="cd09274">
    <property type="entry name" value="RNase_HI_RT_Ty3"/>
    <property type="match status" value="1"/>
</dbReference>
<dbReference type="GO" id="GO:0003824">
    <property type="term" value="F:catalytic activity"/>
    <property type="evidence" value="ECO:0007669"/>
    <property type="project" value="UniProtKB-KW"/>
</dbReference>
<organism evidence="3 4">
    <name type="scientific">Pycnoporus cinnabarinus</name>
    <name type="common">Cinnabar-red polypore</name>
    <name type="synonym">Trametes cinnabarina</name>
    <dbReference type="NCBI Taxonomy" id="5643"/>
    <lineage>
        <taxon>Eukaryota</taxon>
        <taxon>Fungi</taxon>
        <taxon>Dikarya</taxon>
        <taxon>Basidiomycota</taxon>
        <taxon>Agaricomycotina</taxon>
        <taxon>Agaricomycetes</taxon>
        <taxon>Polyporales</taxon>
        <taxon>Polyporaceae</taxon>
        <taxon>Trametes</taxon>
    </lineage>
</organism>
<accession>A0A060SRC4</accession>
<proteinExistence type="predicted"/>
<dbReference type="OrthoDB" id="2682797at2759"/>
<dbReference type="OMA" id="CERVISY"/>
<dbReference type="Pfam" id="PF17919">
    <property type="entry name" value="RT_RNaseH_2"/>
    <property type="match status" value="1"/>
</dbReference>
<dbReference type="EMBL" id="CCBP010000425">
    <property type="protein sequence ID" value="CDO76910.1"/>
    <property type="molecule type" value="Genomic_DNA"/>
</dbReference>
<dbReference type="InterPro" id="IPR050951">
    <property type="entry name" value="Retrovirus_Pol_polyprotein"/>
</dbReference>
<keyword evidence="1" id="KW-0511">Multifunctional enzyme</keyword>
<dbReference type="InterPro" id="IPR043502">
    <property type="entry name" value="DNA/RNA_pol_sf"/>
</dbReference>
<name>A0A060SRC4_PYCCI</name>
<dbReference type="InterPro" id="IPR041577">
    <property type="entry name" value="RT_RNaseH_2"/>
</dbReference>
<keyword evidence="4" id="KW-1185">Reference proteome</keyword>
<evidence type="ECO:0000259" key="2">
    <source>
        <dbReference type="Pfam" id="PF17919"/>
    </source>
</evidence>
<dbReference type="Proteomes" id="UP000029665">
    <property type="component" value="Unassembled WGS sequence"/>
</dbReference>
<comment type="caution">
    <text evidence="3">The sequence shown here is derived from an EMBL/GenBank/DDBJ whole genome shotgun (WGS) entry which is preliminary data.</text>
</comment>
<evidence type="ECO:0000256" key="1">
    <source>
        <dbReference type="ARBA" id="ARBA00023268"/>
    </source>
</evidence>
<gene>
    <name evidence="3" type="ORF">BN946_scf184594.g17</name>
</gene>
<dbReference type="HOGENOM" id="CLU_000384_33_3_1"/>
<dbReference type="PANTHER" id="PTHR37984:SF5">
    <property type="entry name" value="PROTEIN NYNRIN-LIKE"/>
    <property type="match status" value="1"/>
</dbReference>
<dbReference type="AlphaFoldDB" id="A0A060SRC4"/>
<dbReference type="InterPro" id="IPR043128">
    <property type="entry name" value="Rev_trsase/Diguanyl_cyclase"/>
</dbReference>
<dbReference type="FunFam" id="3.30.70.270:FF:000063">
    <property type="entry name" value="Zinc knuckle domaincontaining protein"/>
    <property type="match status" value="1"/>
</dbReference>
<protein>
    <recommendedName>
        <fullName evidence="2">Reverse transcriptase/retrotransposon-derived protein RNase H-like domain-containing protein</fullName>
    </recommendedName>
</protein>
<feature type="domain" description="Reverse transcriptase/retrotransposon-derived protein RNase H-like" evidence="2">
    <location>
        <begin position="149"/>
        <end position="240"/>
    </location>
</feature>